<dbReference type="PANTHER" id="PTHR24291">
    <property type="entry name" value="CYTOCHROME P450 FAMILY 4"/>
    <property type="match status" value="1"/>
</dbReference>
<dbReference type="Pfam" id="PF00067">
    <property type="entry name" value="p450"/>
    <property type="match status" value="1"/>
</dbReference>
<comment type="similarity">
    <text evidence="1 7">Belongs to the cytochrome P450 family.</text>
</comment>
<evidence type="ECO:0000256" key="5">
    <source>
        <dbReference type="ARBA" id="ARBA00023004"/>
    </source>
</evidence>
<keyword evidence="9" id="KW-1185">Reference proteome</keyword>
<sequence length="524" mass="60105">MIENALKNYSITFEQILPMLQKRSKASYIGAAILLLAVQQVYSFFTPPKHLRSFPRVSFFAMIKSFYYNESVSQRNKKLVAPIMNAGHKFYVSRIPFTWTVQITDPNLAKTILMKTNSFPKASGVFENFGNDSPIIKFLGNDNVAVSNGHKWKSQRKIMNPAFLRSMPVKTFGSVVPRLFALIDQESENVQITTRMKSLTLDILGLAAFGFDFQSLKGDPEGWTKTYNIFADTFFSPWTIVLSNFDFLVKYFSAERRRIDRATEKFNDMIDVLTNKRRQDIKNGLKNGIPENEKDLLTLMIEADTREGGNTSTEELRHNIALFFLAGHDTTAHTLTFCLYNLAKNKDVQRKLREEILEVLGDDPIDVFPTLEELKQMNYIDQVIKENLRHSGPADMLMARITSEDFDLDGFFIPKGTNVGVDISALHLSEKNWKDPRAFLPERFEDGGEHDDHRGFSWIPFSNGSRQCLGMNFSLTEQRVVLAMILRKYEIDIPEDSIHRDEIVLDKPFNLAPHSLGLNFTKRY</sequence>
<evidence type="ECO:0000256" key="4">
    <source>
        <dbReference type="ARBA" id="ARBA00023002"/>
    </source>
</evidence>
<dbReference type="InterPro" id="IPR001128">
    <property type="entry name" value="Cyt_P450"/>
</dbReference>
<dbReference type="SUPFAM" id="SSF48264">
    <property type="entry name" value="Cytochrome P450"/>
    <property type="match status" value="1"/>
</dbReference>
<reference evidence="8 9" key="1">
    <citation type="submission" date="2024-04" db="EMBL/GenBank/DDBJ databases">
        <title>genome sequences of Mucor flavus KT1a and Helicostylum pulchrum KT1b strains isolation_sourced from the surface of a dry-aged beef.</title>
        <authorList>
            <person name="Toyotome T."/>
            <person name="Hosono M."/>
            <person name="Torimaru M."/>
            <person name="Fukuda K."/>
            <person name="Mikami N."/>
        </authorList>
    </citation>
    <scope>NUCLEOTIDE SEQUENCE [LARGE SCALE GENOMIC DNA]</scope>
    <source>
        <strain evidence="8 9">KT1b</strain>
    </source>
</reference>
<keyword evidence="5 7" id="KW-0408">Iron</keyword>
<comment type="caution">
    <text evidence="8">The sequence shown here is derived from an EMBL/GenBank/DDBJ whole genome shotgun (WGS) entry which is preliminary data.</text>
</comment>
<protein>
    <recommendedName>
        <fullName evidence="10">Cytochrome P450</fullName>
    </recommendedName>
</protein>
<proteinExistence type="inferred from homology"/>
<dbReference type="Proteomes" id="UP001476247">
    <property type="component" value="Unassembled WGS sequence"/>
</dbReference>
<dbReference type="Gene3D" id="1.10.630.10">
    <property type="entry name" value="Cytochrome P450"/>
    <property type="match status" value="1"/>
</dbReference>
<dbReference type="PRINTS" id="PR00385">
    <property type="entry name" value="P450"/>
</dbReference>
<keyword evidence="2 7" id="KW-0349">Heme</keyword>
<keyword evidence="4 7" id="KW-0560">Oxidoreductase</keyword>
<organism evidence="8 9">
    <name type="scientific">Helicostylum pulchrum</name>
    <dbReference type="NCBI Taxonomy" id="562976"/>
    <lineage>
        <taxon>Eukaryota</taxon>
        <taxon>Fungi</taxon>
        <taxon>Fungi incertae sedis</taxon>
        <taxon>Mucoromycota</taxon>
        <taxon>Mucoromycotina</taxon>
        <taxon>Mucoromycetes</taxon>
        <taxon>Mucorales</taxon>
        <taxon>Mucorineae</taxon>
        <taxon>Mucoraceae</taxon>
        <taxon>Helicostylum</taxon>
    </lineage>
</organism>
<dbReference type="EMBL" id="BAABUJ010000009">
    <property type="protein sequence ID" value="GAA5798150.1"/>
    <property type="molecule type" value="Genomic_DNA"/>
</dbReference>
<dbReference type="InterPro" id="IPR017972">
    <property type="entry name" value="Cyt_P450_CS"/>
</dbReference>
<dbReference type="PRINTS" id="PR00463">
    <property type="entry name" value="EP450I"/>
</dbReference>
<evidence type="ECO:0000313" key="9">
    <source>
        <dbReference type="Proteomes" id="UP001476247"/>
    </source>
</evidence>
<dbReference type="PROSITE" id="PS00086">
    <property type="entry name" value="CYTOCHROME_P450"/>
    <property type="match status" value="1"/>
</dbReference>
<evidence type="ECO:0000256" key="3">
    <source>
        <dbReference type="ARBA" id="ARBA00022723"/>
    </source>
</evidence>
<evidence type="ECO:0000256" key="7">
    <source>
        <dbReference type="RuleBase" id="RU000461"/>
    </source>
</evidence>
<keyword evidence="6 7" id="KW-0503">Monooxygenase</keyword>
<evidence type="ECO:0008006" key="10">
    <source>
        <dbReference type="Google" id="ProtNLM"/>
    </source>
</evidence>
<accession>A0ABP9XTP0</accession>
<name>A0ABP9XTP0_9FUNG</name>
<evidence type="ECO:0000256" key="1">
    <source>
        <dbReference type="ARBA" id="ARBA00010617"/>
    </source>
</evidence>
<evidence type="ECO:0000313" key="8">
    <source>
        <dbReference type="EMBL" id="GAA5798150.1"/>
    </source>
</evidence>
<dbReference type="InterPro" id="IPR050196">
    <property type="entry name" value="Cytochrome_P450_Monoox"/>
</dbReference>
<gene>
    <name evidence="8" type="ORF">HPULCUR_003550</name>
</gene>
<evidence type="ECO:0000256" key="2">
    <source>
        <dbReference type="ARBA" id="ARBA00022617"/>
    </source>
</evidence>
<dbReference type="PANTHER" id="PTHR24291:SF50">
    <property type="entry name" value="BIFUNCTIONAL ALBAFLAVENONE MONOOXYGENASE_TERPENE SYNTHASE"/>
    <property type="match status" value="1"/>
</dbReference>
<dbReference type="InterPro" id="IPR002401">
    <property type="entry name" value="Cyt_P450_E_grp-I"/>
</dbReference>
<keyword evidence="3 7" id="KW-0479">Metal-binding</keyword>
<dbReference type="InterPro" id="IPR036396">
    <property type="entry name" value="Cyt_P450_sf"/>
</dbReference>
<evidence type="ECO:0000256" key="6">
    <source>
        <dbReference type="ARBA" id="ARBA00023033"/>
    </source>
</evidence>